<dbReference type="EMBL" id="ODYU01010996">
    <property type="protein sequence ID" value="SOQ56463.1"/>
    <property type="molecule type" value="Genomic_DNA"/>
</dbReference>
<organism evidence="1">
    <name type="scientific">Spodoptera frugiperda</name>
    <name type="common">Fall armyworm</name>
    <dbReference type="NCBI Taxonomy" id="7108"/>
    <lineage>
        <taxon>Eukaryota</taxon>
        <taxon>Metazoa</taxon>
        <taxon>Ecdysozoa</taxon>
        <taxon>Arthropoda</taxon>
        <taxon>Hexapoda</taxon>
        <taxon>Insecta</taxon>
        <taxon>Pterygota</taxon>
        <taxon>Neoptera</taxon>
        <taxon>Endopterygota</taxon>
        <taxon>Lepidoptera</taxon>
        <taxon>Glossata</taxon>
        <taxon>Ditrysia</taxon>
        <taxon>Noctuoidea</taxon>
        <taxon>Noctuidae</taxon>
        <taxon>Amphipyrinae</taxon>
        <taxon>Spodoptera</taxon>
    </lineage>
</organism>
<accession>A0A2H1WTT3</accession>
<proteinExistence type="predicted"/>
<evidence type="ECO:0000313" key="1">
    <source>
        <dbReference type="EMBL" id="SOQ56463.1"/>
    </source>
</evidence>
<sequence length="100" mass="11604">MVLCLCHRDKKKTFLWFKPVNEQTDHLSMRRYKCLASLLEIRKGCCEFGDWEEDGKGEIGPAVISLTQQRKRCFTSAFREAVISLRSSQPVRAEAWLSHT</sequence>
<dbReference type="AlphaFoldDB" id="A0A2H1WTT3"/>
<protein>
    <submittedName>
        <fullName evidence="1">SFRICE_020705</fullName>
    </submittedName>
</protein>
<name>A0A2H1WTT3_SPOFR</name>
<reference evidence="1" key="1">
    <citation type="submission" date="2016-07" db="EMBL/GenBank/DDBJ databases">
        <authorList>
            <person name="Bretaudeau A."/>
        </authorList>
    </citation>
    <scope>NUCLEOTIDE SEQUENCE</scope>
    <source>
        <strain evidence="1">Rice</strain>
        <tissue evidence="1">Whole body</tissue>
    </source>
</reference>
<gene>
    <name evidence="1" type="ORF">SFRICE_020705</name>
</gene>